<dbReference type="GO" id="GO:0005351">
    <property type="term" value="F:carbohydrate:proton symporter activity"/>
    <property type="evidence" value="ECO:0007669"/>
    <property type="project" value="TreeGrafter"/>
</dbReference>
<evidence type="ECO:0000256" key="4">
    <source>
        <dbReference type="ARBA" id="ARBA00022692"/>
    </source>
</evidence>
<evidence type="ECO:0000256" key="5">
    <source>
        <dbReference type="ARBA" id="ARBA00022989"/>
    </source>
</evidence>
<dbReference type="Proteomes" id="UP000054266">
    <property type="component" value="Unassembled WGS sequence"/>
</dbReference>
<keyword evidence="6 9" id="KW-0472">Membrane</keyword>
<dbReference type="HOGENOM" id="CLU_001265_30_12_1"/>
<feature type="transmembrane region" description="Helical" evidence="9">
    <location>
        <begin position="202"/>
        <end position="221"/>
    </location>
</feature>
<organism evidence="11 12">
    <name type="scientific">Phialophora macrospora</name>
    <dbReference type="NCBI Taxonomy" id="1851006"/>
    <lineage>
        <taxon>Eukaryota</taxon>
        <taxon>Fungi</taxon>
        <taxon>Dikarya</taxon>
        <taxon>Ascomycota</taxon>
        <taxon>Pezizomycotina</taxon>
        <taxon>Eurotiomycetes</taxon>
        <taxon>Chaetothyriomycetidae</taxon>
        <taxon>Chaetothyriales</taxon>
        <taxon>Herpotrichiellaceae</taxon>
        <taxon>Phialophora</taxon>
    </lineage>
</organism>
<evidence type="ECO:0000256" key="1">
    <source>
        <dbReference type="ARBA" id="ARBA00004141"/>
    </source>
</evidence>
<dbReference type="InterPro" id="IPR036259">
    <property type="entry name" value="MFS_trans_sf"/>
</dbReference>
<evidence type="ECO:0000256" key="6">
    <source>
        <dbReference type="ARBA" id="ARBA00023136"/>
    </source>
</evidence>
<feature type="transmembrane region" description="Helical" evidence="9">
    <location>
        <begin position="410"/>
        <end position="432"/>
    </location>
</feature>
<dbReference type="Pfam" id="PF00083">
    <property type="entry name" value="Sugar_tr"/>
    <property type="match status" value="1"/>
</dbReference>
<dbReference type="PROSITE" id="PS00216">
    <property type="entry name" value="SUGAR_TRANSPORT_1"/>
    <property type="match status" value="1"/>
</dbReference>
<dbReference type="PRINTS" id="PR00171">
    <property type="entry name" value="SUGRTRNSPORT"/>
</dbReference>
<evidence type="ECO:0000313" key="11">
    <source>
        <dbReference type="EMBL" id="KIW64802.1"/>
    </source>
</evidence>
<dbReference type="InterPro" id="IPR005828">
    <property type="entry name" value="MFS_sugar_transport-like"/>
</dbReference>
<dbReference type="PANTHER" id="PTHR48022">
    <property type="entry name" value="PLASTIDIC GLUCOSE TRANSPORTER 4"/>
    <property type="match status" value="1"/>
</dbReference>
<feature type="transmembrane region" description="Helical" evidence="9">
    <location>
        <begin position="509"/>
        <end position="530"/>
    </location>
</feature>
<feature type="transmembrane region" description="Helical" evidence="9">
    <location>
        <begin position="444"/>
        <end position="468"/>
    </location>
</feature>
<dbReference type="InterPro" id="IPR005829">
    <property type="entry name" value="Sugar_transporter_CS"/>
</dbReference>
<dbReference type="EMBL" id="KN846961">
    <property type="protein sequence ID" value="KIW64802.1"/>
    <property type="molecule type" value="Genomic_DNA"/>
</dbReference>
<feature type="domain" description="Major facilitator superfamily (MFS) profile" evidence="10">
    <location>
        <begin position="69"/>
        <end position="534"/>
    </location>
</feature>
<feature type="transmembrane region" description="Helical" evidence="9">
    <location>
        <begin position="376"/>
        <end position="398"/>
    </location>
</feature>
<feature type="transmembrane region" description="Helical" evidence="9">
    <location>
        <begin position="143"/>
        <end position="162"/>
    </location>
</feature>
<feature type="transmembrane region" description="Helical" evidence="9">
    <location>
        <begin position="112"/>
        <end position="131"/>
    </location>
</feature>
<dbReference type="Gene3D" id="1.20.1250.20">
    <property type="entry name" value="MFS general substrate transporter like domains"/>
    <property type="match status" value="1"/>
</dbReference>
<evidence type="ECO:0000256" key="2">
    <source>
        <dbReference type="ARBA" id="ARBA00010992"/>
    </source>
</evidence>
<keyword evidence="12" id="KW-1185">Reference proteome</keyword>
<feature type="transmembrane region" description="Helical" evidence="9">
    <location>
        <begin position="233"/>
        <end position="256"/>
    </location>
</feature>
<accession>A0A0D2DRG5</accession>
<evidence type="ECO:0000259" key="10">
    <source>
        <dbReference type="PROSITE" id="PS50850"/>
    </source>
</evidence>
<name>A0A0D2DRG5_9EURO</name>
<sequence length="579" mass="64874">MAATDQHTGSNMRSPEAKHGDHLSGATDNRAVELEDSMVELRDTYVKPAHTLLSTGLRGTFQSKYVVLCAFVVRLGGFLFGYDQGVVSVILVMDQFLEQFPRVSETASGAGFWKGFMTAMIELGAVIGAFNQGWIAEKISRKYSICVAVSIFVVGSVLQTAAQNYAMLVVGRLIGGIGVGMLSMVVPMYIAEVSPPEIRGTLLVLEEFSIVFGIICAYWLTFGTRYIGSEWSFRLPFLLQIIPAIVLGIAVLFIPFSPRWLVSKGRDQEALAALVKLRRVPADDPRIQAEWYDIRAEVAFHKEVAQQKHPHLALQGRRARLTAIKLELTAYADCFRQGYWRRTMVGIGLMFFQQFVGINALIYYSPSLFESMNVTYNMRLVLSGVLNVTQLVGVSTSLYTMDKFGRRPLLLIGSVFMTVSHAIIAVLVGLYYGNWDDHKDKGWVAVAFLFLYMLAFGCTWGPVPWAMPSEIFPSFLRAKGVAWSTCSNWLNNFIIGLITPPLVQNTRGFGAYTFFAVFCALSFLWTWFCVPETRGRSLEDMDQVFGDRAAVSDRVRRQEILKEMKQEGSHLRQETREKA</sequence>
<dbReference type="NCBIfam" id="TIGR00879">
    <property type="entry name" value="SP"/>
    <property type="match status" value="1"/>
</dbReference>
<keyword evidence="3 7" id="KW-0813">Transport</keyword>
<feature type="transmembrane region" description="Helical" evidence="9">
    <location>
        <begin position="480"/>
        <end position="503"/>
    </location>
</feature>
<gene>
    <name evidence="11" type="ORF">PV04_09711</name>
</gene>
<comment type="similarity">
    <text evidence="2 7">Belongs to the major facilitator superfamily. Sugar transporter (TC 2.A.1.1) family.</text>
</comment>
<evidence type="ECO:0000256" key="8">
    <source>
        <dbReference type="SAM" id="MobiDB-lite"/>
    </source>
</evidence>
<dbReference type="InterPro" id="IPR020846">
    <property type="entry name" value="MFS_dom"/>
</dbReference>
<dbReference type="PANTHER" id="PTHR48022:SF14">
    <property type="entry name" value="MAJOR FACILITATOR SUPERFAMILY (MFS) PROFILE DOMAIN-CONTAINING PROTEIN-RELATED"/>
    <property type="match status" value="1"/>
</dbReference>
<protein>
    <recommendedName>
        <fullName evidence="10">Major facilitator superfamily (MFS) profile domain-containing protein</fullName>
    </recommendedName>
</protein>
<feature type="transmembrane region" description="Helical" evidence="9">
    <location>
        <begin position="65"/>
        <end position="92"/>
    </location>
</feature>
<dbReference type="PROSITE" id="PS50850">
    <property type="entry name" value="MFS"/>
    <property type="match status" value="1"/>
</dbReference>
<feature type="compositionally biased region" description="Polar residues" evidence="8">
    <location>
        <begin position="1"/>
        <end position="13"/>
    </location>
</feature>
<feature type="region of interest" description="Disordered" evidence="8">
    <location>
        <begin position="1"/>
        <end position="26"/>
    </location>
</feature>
<dbReference type="InterPro" id="IPR003663">
    <property type="entry name" value="Sugar/inositol_transpt"/>
</dbReference>
<dbReference type="AlphaFoldDB" id="A0A0D2DRG5"/>
<dbReference type="GO" id="GO:0016020">
    <property type="term" value="C:membrane"/>
    <property type="evidence" value="ECO:0007669"/>
    <property type="project" value="UniProtKB-SubCell"/>
</dbReference>
<proteinExistence type="inferred from homology"/>
<keyword evidence="5 9" id="KW-1133">Transmembrane helix</keyword>
<dbReference type="SUPFAM" id="SSF103473">
    <property type="entry name" value="MFS general substrate transporter"/>
    <property type="match status" value="1"/>
</dbReference>
<feature type="transmembrane region" description="Helical" evidence="9">
    <location>
        <begin position="168"/>
        <end position="190"/>
    </location>
</feature>
<dbReference type="FunFam" id="1.20.1250.20:FF:000026">
    <property type="entry name" value="MFS quinate transporter QutD"/>
    <property type="match status" value="1"/>
</dbReference>
<evidence type="ECO:0000256" key="7">
    <source>
        <dbReference type="RuleBase" id="RU003346"/>
    </source>
</evidence>
<comment type="subcellular location">
    <subcellularLocation>
        <location evidence="1">Membrane</location>
        <topology evidence="1">Multi-pass membrane protein</topology>
    </subcellularLocation>
</comment>
<keyword evidence="4 9" id="KW-0812">Transmembrane</keyword>
<dbReference type="PROSITE" id="PS00217">
    <property type="entry name" value="SUGAR_TRANSPORT_2"/>
    <property type="match status" value="1"/>
</dbReference>
<dbReference type="InterPro" id="IPR050360">
    <property type="entry name" value="MFS_Sugar_Transporters"/>
</dbReference>
<evidence type="ECO:0000256" key="9">
    <source>
        <dbReference type="SAM" id="Phobius"/>
    </source>
</evidence>
<evidence type="ECO:0000256" key="3">
    <source>
        <dbReference type="ARBA" id="ARBA00022448"/>
    </source>
</evidence>
<reference evidence="11 12" key="1">
    <citation type="submission" date="2015-01" db="EMBL/GenBank/DDBJ databases">
        <title>The Genome Sequence of Capronia semiimmersa CBS27337.</title>
        <authorList>
            <consortium name="The Broad Institute Genomics Platform"/>
            <person name="Cuomo C."/>
            <person name="de Hoog S."/>
            <person name="Gorbushina A."/>
            <person name="Stielow B."/>
            <person name="Teixiera M."/>
            <person name="Abouelleil A."/>
            <person name="Chapman S.B."/>
            <person name="Priest M."/>
            <person name="Young S.K."/>
            <person name="Wortman J."/>
            <person name="Nusbaum C."/>
            <person name="Birren B."/>
        </authorList>
    </citation>
    <scope>NUCLEOTIDE SEQUENCE [LARGE SCALE GENOMIC DNA]</scope>
    <source>
        <strain evidence="11 12">CBS 27337</strain>
    </source>
</reference>
<feature type="transmembrane region" description="Helical" evidence="9">
    <location>
        <begin position="345"/>
        <end position="364"/>
    </location>
</feature>
<evidence type="ECO:0000313" key="12">
    <source>
        <dbReference type="Proteomes" id="UP000054266"/>
    </source>
</evidence>